<reference evidence="2" key="1">
    <citation type="journal article" date="2019" name="Environ. Microbiol.">
        <title>Fungal ecological strategies reflected in gene transcription - a case study of two litter decomposers.</title>
        <authorList>
            <person name="Barbi F."/>
            <person name="Kohler A."/>
            <person name="Barry K."/>
            <person name="Baskaran P."/>
            <person name="Daum C."/>
            <person name="Fauchery L."/>
            <person name="Ihrmark K."/>
            <person name="Kuo A."/>
            <person name="LaButti K."/>
            <person name="Lipzen A."/>
            <person name="Morin E."/>
            <person name="Grigoriev I.V."/>
            <person name="Henrissat B."/>
            <person name="Lindahl B."/>
            <person name="Martin F."/>
        </authorList>
    </citation>
    <scope>NUCLEOTIDE SEQUENCE</scope>
    <source>
        <strain evidence="2">JB14</strain>
    </source>
</reference>
<dbReference type="OrthoDB" id="2162994at2759"/>
<accession>A0A6A4GZC4</accession>
<feature type="compositionally biased region" description="Low complexity" evidence="1">
    <location>
        <begin position="51"/>
        <end position="76"/>
    </location>
</feature>
<evidence type="ECO:0000313" key="2">
    <source>
        <dbReference type="EMBL" id="KAE9390445.1"/>
    </source>
</evidence>
<keyword evidence="3" id="KW-1185">Reference proteome</keyword>
<dbReference type="Proteomes" id="UP000799118">
    <property type="component" value="Unassembled WGS sequence"/>
</dbReference>
<dbReference type="EMBL" id="ML769657">
    <property type="protein sequence ID" value="KAE9390445.1"/>
    <property type="molecule type" value="Genomic_DNA"/>
</dbReference>
<feature type="region of interest" description="Disordered" evidence="1">
    <location>
        <begin position="194"/>
        <end position="264"/>
    </location>
</feature>
<evidence type="ECO:0000313" key="3">
    <source>
        <dbReference type="Proteomes" id="UP000799118"/>
    </source>
</evidence>
<name>A0A6A4GZC4_9AGAR</name>
<proteinExistence type="predicted"/>
<feature type="compositionally biased region" description="Polar residues" evidence="1">
    <location>
        <begin position="35"/>
        <end position="50"/>
    </location>
</feature>
<protein>
    <submittedName>
        <fullName evidence="2">Uncharacterized protein</fullName>
    </submittedName>
</protein>
<dbReference type="AlphaFoldDB" id="A0A6A4GZC4"/>
<evidence type="ECO:0000256" key="1">
    <source>
        <dbReference type="SAM" id="MobiDB-lite"/>
    </source>
</evidence>
<feature type="compositionally biased region" description="Basic and acidic residues" evidence="1">
    <location>
        <begin position="228"/>
        <end position="242"/>
    </location>
</feature>
<feature type="compositionally biased region" description="Polar residues" evidence="1">
    <location>
        <begin position="194"/>
        <end position="227"/>
    </location>
</feature>
<feature type="compositionally biased region" description="Polar residues" evidence="1">
    <location>
        <begin position="79"/>
        <end position="94"/>
    </location>
</feature>
<gene>
    <name evidence="2" type="ORF">BT96DRAFT_344034</name>
</gene>
<feature type="compositionally biased region" description="Polar residues" evidence="1">
    <location>
        <begin position="245"/>
        <end position="254"/>
    </location>
</feature>
<feature type="compositionally biased region" description="Low complexity" evidence="1">
    <location>
        <begin position="23"/>
        <end position="34"/>
    </location>
</feature>
<sequence length="264" mass="29283">MTHGQPAPPPAQHTPPPPPPTLHQPQPQQQAQQQWSSENWPSHYSQHSAYPTQVQPQQQQQSSQPPLPSPVSSVPPESTYASRPDNSPALSSSGYDDRSTSLHHQSTMNGAQPKYRHGREEDSPPNYPNSHSQSSSPNPFATLDFDQLMKHIKFVETPIRERLAGIREPHLETLDQLIHAATYTAQMLDSAAGYTTSPSASNSYHPAPMSASQSYSNNRLSSPITRESNNRVEDTQSPHMHDNSPPLSASTPSLETEEYRVQYQ</sequence>
<organism evidence="2 3">
    <name type="scientific">Gymnopus androsaceus JB14</name>
    <dbReference type="NCBI Taxonomy" id="1447944"/>
    <lineage>
        <taxon>Eukaryota</taxon>
        <taxon>Fungi</taxon>
        <taxon>Dikarya</taxon>
        <taxon>Basidiomycota</taxon>
        <taxon>Agaricomycotina</taxon>
        <taxon>Agaricomycetes</taxon>
        <taxon>Agaricomycetidae</taxon>
        <taxon>Agaricales</taxon>
        <taxon>Marasmiineae</taxon>
        <taxon>Omphalotaceae</taxon>
        <taxon>Gymnopus</taxon>
    </lineage>
</organism>
<feature type="region of interest" description="Disordered" evidence="1">
    <location>
        <begin position="1"/>
        <end position="142"/>
    </location>
</feature>
<feature type="compositionally biased region" description="Low complexity" evidence="1">
    <location>
        <begin position="128"/>
        <end position="139"/>
    </location>
</feature>
<feature type="compositionally biased region" description="Pro residues" evidence="1">
    <location>
        <begin position="1"/>
        <end position="22"/>
    </location>
</feature>